<keyword evidence="6" id="KW-1185">Reference proteome</keyword>
<dbReference type="Pfam" id="PF22746">
    <property type="entry name" value="SHOCT-like_DUF2089-C"/>
    <property type="match status" value="1"/>
</dbReference>
<sequence length="124" mass="14440">MYKRRLTTCPVCGGRLNIQKYKCEKCATEITGNFQIEEFAQLTDEQLIFLKIFIKNRGNLSELQKELSISYPTAKARLEELVKALGYESEEDNRKKTMEILEKIEKGEITPEEAKTILKKYKNN</sequence>
<proteinExistence type="predicted"/>
<evidence type="ECO:0000313" key="5">
    <source>
        <dbReference type="EMBL" id="TGG89162.1"/>
    </source>
</evidence>
<evidence type="ECO:0000259" key="1">
    <source>
        <dbReference type="Pfam" id="PF09862"/>
    </source>
</evidence>
<dbReference type="RefSeq" id="WP_091402207.1">
    <property type="nucleotide sequence ID" value="NZ_FMYV01000001.1"/>
</dbReference>
<dbReference type="AlphaFoldDB" id="A0A1G6ICE5"/>
<evidence type="ECO:0000313" key="6">
    <source>
        <dbReference type="Proteomes" id="UP000199322"/>
    </source>
</evidence>
<protein>
    <submittedName>
        <fullName evidence="5">DUF2089 domain-containing protein</fullName>
    </submittedName>
</protein>
<dbReference type="Pfam" id="PF22747">
    <property type="entry name" value="Zn_ribbon_DUF2089"/>
    <property type="match status" value="1"/>
</dbReference>
<feature type="domain" description="DUF2089" evidence="3">
    <location>
        <begin position="9"/>
        <end position="40"/>
    </location>
</feature>
<evidence type="ECO:0000259" key="3">
    <source>
        <dbReference type="Pfam" id="PF22747"/>
    </source>
</evidence>
<dbReference type="InterPro" id="IPR053957">
    <property type="entry name" value="DUF2089_Zn_ribbon"/>
</dbReference>
<feature type="domain" description="YvlB/LiaX N-terminal" evidence="2">
    <location>
        <begin position="98"/>
        <end position="123"/>
    </location>
</feature>
<dbReference type="InterPro" id="IPR053959">
    <property type="entry name" value="YvlB/LiaX_N"/>
</dbReference>
<reference evidence="4 6" key="1">
    <citation type="submission" date="2016-10" db="EMBL/GenBank/DDBJ databases">
        <authorList>
            <person name="de Groot N.N."/>
        </authorList>
    </citation>
    <scope>NUCLEOTIDE SEQUENCE [LARGE SCALE GENOMIC DNA]</scope>
    <source>
        <strain evidence="4 6">WG14</strain>
    </source>
</reference>
<name>A0A1G6ICE5_9BACT</name>
<gene>
    <name evidence="5" type="ORF">E4650_02925</name>
    <name evidence="4" type="ORF">SAMN04488588_0326</name>
</gene>
<dbReference type="OrthoDB" id="9797643at2"/>
<accession>A0A1G6ICE5</accession>
<dbReference type="EMBL" id="FMYV01000001">
    <property type="protein sequence ID" value="SDC04080.1"/>
    <property type="molecule type" value="Genomic_DNA"/>
</dbReference>
<reference evidence="5 7" key="2">
    <citation type="submission" date="2019-04" db="EMBL/GenBank/DDBJ databases">
        <title>Draft genome sequence data and analysis of a Fermenting Bacterium, Geotoga petraea strain HO-Geo1, isolated from heavy-oil petroleum reservoir in Russia.</title>
        <authorList>
            <person name="Grouzdev D.S."/>
            <person name="Semenova E.M."/>
            <person name="Sokolova D.S."/>
            <person name="Tourova T.P."/>
            <person name="Poltaraus A.B."/>
            <person name="Nazina T.N."/>
        </authorList>
    </citation>
    <scope>NUCLEOTIDE SEQUENCE [LARGE SCALE GENOMIC DNA]</scope>
    <source>
        <strain evidence="5 7">HO-Geo1</strain>
    </source>
</reference>
<evidence type="ECO:0000313" key="4">
    <source>
        <dbReference type="EMBL" id="SDC04080.1"/>
    </source>
</evidence>
<evidence type="ECO:0000259" key="2">
    <source>
        <dbReference type="Pfam" id="PF22746"/>
    </source>
</evidence>
<dbReference type="Pfam" id="PF09862">
    <property type="entry name" value="DUF2089"/>
    <property type="match status" value="1"/>
</dbReference>
<evidence type="ECO:0000313" key="7">
    <source>
        <dbReference type="Proteomes" id="UP000297288"/>
    </source>
</evidence>
<dbReference type="Proteomes" id="UP000199322">
    <property type="component" value="Unassembled WGS sequence"/>
</dbReference>
<organism evidence="4 6">
    <name type="scientific">Geotoga petraea</name>
    <dbReference type="NCBI Taxonomy" id="28234"/>
    <lineage>
        <taxon>Bacteria</taxon>
        <taxon>Thermotogati</taxon>
        <taxon>Thermotogota</taxon>
        <taxon>Thermotogae</taxon>
        <taxon>Petrotogales</taxon>
        <taxon>Petrotogaceae</taxon>
        <taxon>Geotoga</taxon>
    </lineage>
</organism>
<dbReference type="Proteomes" id="UP000297288">
    <property type="component" value="Unassembled WGS sequence"/>
</dbReference>
<dbReference type="EMBL" id="SRME01000001">
    <property type="protein sequence ID" value="TGG89162.1"/>
    <property type="molecule type" value="Genomic_DNA"/>
</dbReference>
<dbReference type="STRING" id="28234.SAMN04488588_0326"/>
<dbReference type="InterPro" id="IPR018658">
    <property type="entry name" value="DUF2089"/>
</dbReference>
<feature type="domain" description="DUF2089" evidence="1">
    <location>
        <begin position="42"/>
        <end position="88"/>
    </location>
</feature>